<proteinExistence type="predicted"/>
<protein>
    <submittedName>
        <fullName evidence="3">Sirohydrochlorin chelatase</fullName>
    </submittedName>
</protein>
<reference evidence="3 4" key="1">
    <citation type="submission" date="2024-09" db="EMBL/GenBank/DDBJ databases">
        <authorList>
            <person name="Sun Q."/>
            <person name="Mori K."/>
        </authorList>
    </citation>
    <scope>NUCLEOTIDE SEQUENCE [LARGE SCALE GENOMIC DNA]</scope>
    <source>
        <strain evidence="3 4">NCAIM B.02336</strain>
    </source>
</reference>
<sequence length="129" mass="13982">MTPTPDRPAIVLFAHGSRDPQWAEPMQALQAAVQRHAGPSGTVRIAYLERMAPTLAEVLHELAGSGHGRIDLVPVFWAAGGHVLQDLPALIDSARRQYPGLAVQVRPTLSGWPGVMDWLAEQIVRAPRA</sequence>
<comment type="caution">
    <text evidence="3">The sequence shown here is derived from an EMBL/GenBank/DDBJ whole genome shotgun (WGS) entry which is preliminary data.</text>
</comment>
<dbReference type="Gene3D" id="3.40.50.1400">
    <property type="match status" value="1"/>
</dbReference>
<keyword evidence="1" id="KW-0479">Metal-binding</keyword>
<dbReference type="InterPro" id="IPR002762">
    <property type="entry name" value="CbiX-like"/>
</dbReference>
<dbReference type="Pfam" id="PF01903">
    <property type="entry name" value="CbiX"/>
    <property type="match status" value="1"/>
</dbReference>
<dbReference type="CDD" id="cd03416">
    <property type="entry name" value="CbiX_SirB_N"/>
    <property type="match status" value="1"/>
</dbReference>
<keyword evidence="4" id="KW-1185">Reference proteome</keyword>
<evidence type="ECO:0000313" key="4">
    <source>
        <dbReference type="Proteomes" id="UP001589834"/>
    </source>
</evidence>
<dbReference type="PANTHER" id="PTHR33542:SF3">
    <property type="entry name" value="SIROHYDROCHLORIN FERROCHELATASE, CHLOROPLASTIC"/>
    <property type="match status" value="1"/>
</dbReference>
<dbReference type="SUPFAM" id="SSF53800">
    <property type="entry name" value="Chelatase"/>
    <property type="match status" value="1"/>
</dbReference>
<evidence type="ECO:0000313" key="3">
    <source>
        <dbReference type="EMBL" id="MFC0592357.1"/>
    </source>
</evidence>
<evidence type="ECO:0000256" key="2">
    <source>
        <dbReference type="ARBA" id="ARBA00023239"/>
    </source>
</evidence>
<accession>A0ABV6PR86</accession>
<gene>
    <name evidence="3" type="ORF">ACFFGG_07295</name>
</gene>
<dbReference type="InterPro" id="IPR050963">
    <property type="entry name" value="Sirohydro_Cobaltochel/CbiX"/>
</dbReference>
<dbReference type="PANTHER" id="PTHR33542">
    <property type="entry name" value="SIROHYDROCHLORIN FERROCHELATASE, CHLOROPLASTIC"/>
    <property type="match status" value="1"/>
</dbReference>
<dbReference type="RefSeq" id="WP_293219947.1">
    <property type="nucleotide sequence ID" value="NZ_JBHLTN010000014.1"/>
</dbReference>
<keyword evidence="2" id="KW-0456">Lyase</keyword>
<dbReference type="EMBL" id="JBHLTN010000014">
    <property type="protein sequence ID" value="MFC0592357.1"/>
    <property type="molecule type" value="Genomic_DNA"/>
</dbReference>
<name>A0ABV6PR86_9BURK</name>
<dbReference type="Proteomes" id="UP001589834">
    <property type="component" value="Unassembled WGS sequence"/>
</dbReference>
<organism evidence="3 4">
    <name type="scientific">Ottowia pentelensis</name>
    <dbReference type="NCBI Taxonomy" id="511108"/>
    <lineage>
        <taxon>Bacteria</taxon>
        <taxon>Pseudomonadati</taxon>
        <taxon>Pseudomonadota</taxon>
        <taxon>Betaproteobacteria</taxon>
        <taxon>Burkholderiales</taxon>
        <taxon>Comamonadaceae</taxon>
        <taxon>Ottowia</taxon>
    </lineage>
</organism>
<evidence type="ECO:0000256" key="1">
    <source>
        <dbReference type="ARBA" id="ARBA00022723"/>
    </source>
</evidence>